<feature type="domain" description="Mannitol dehydrogenase N-terminal" evidence="3">
    <location>
        <begin position="25"/>
        <end position="270"/>
    </location>
</feature>
<feature type="domain" description="Mannitol dehydrogenase C-terminal" evidence="4">
    <location>
        <begin position="279"/>
        <end position="464"/>
    </location>
</feature>
<dbReference type="InterPro" id="IPR036291">
    <property type="entry name" value="NAD(P)-bd_dom_sf"/>
</dbReference>
<evidence type="ECO:0000256" key="1">
    <source>
        <dbReference type="ARBA" id="ARBA00023002"/>
    </source>
</evidence>
<dbReference type="SUPFAM" id="SSF51735">
    <property type="entry name" value="NAD(P)-binding Rossmann-fold domains"/>
    <property type="match status" value="1"/>
</dbReference>
<evidence type="ECO:0000259" key="3">
    <source>
        <dbReference type="Pfam" id="PF01232"/>
    </source>
</evidence>
<organism evidence="5 6">
    <name type="scientific">Marivivens donghaensis</name>
    <dbReference type="NCBI Taxonomy" id="1699413"/>
    <lineage>
        <taxon>Bacteria</taxon>
        <taxon>Pseudomonadati</taxon>
        <taxon>Pseudomonadota</taxon>
        <taxon>Alphaproteobacteria</taxon>
        <taxon>Rhodobacterales</taxon>
        <taxon>Paracoccaceae</taxon>
        <taxon>Marivivens group</taxon>
        <taxon>Marivivens</taxon>
    </lineage>
</organism>
<dbReference type="PANTHER" id="PTHR43362">
    <property type="entry name" value="MANNITOL DEHYDROGENASE DSF1-RELATED"/>
    <property type="match status" value="1"/>
</dbReference>
<evidence type="ECO:0000313" key="5">
    <source>
        <dbReference type="EMBL" id="NIY70817.1"/>
    </source>
</evidence>
<dbReference type="InterPro" id="IPR023027">
    <property type="entry name" value="Mannitol_DH_CS"/>
</dbReference>
<evidence type="ECO:0000259" key="4">
    <source>
        <dbReference type="Pfam" id="PF08125"/>
    </source>
</evidence>
<dbReference type="Pfam" id="PF08125">
    <property type="entry name" value="Mannitol_dh_C"/>
    <property type="match status" value="1"/>
</dbReference>
<dbReference type="InterPro" id="IPR008927">
    <property type="entry name" value="6-PGluconate_DH-like_C_sf"/>
</dbReference>
<dbReference type="Pfam" id="PF01232">
    <property type="entry name" value="Mannitol_dh"/>
    <property type="match status" value="1"/>
</dbReference>
<dbReference type="PROSITE" id="PS00974">
    <property type="entry name" value="MANNITOL_DHGENASE"/>
    <property type="match status" value="1"/>
</dbReference>
<gene>
    <name evidence="5" type="ORF">HCZ30_00035</name>
</gene>
<keyword evidence="6" id="KW-1185">Reference proteome</keyword>
<dbReference type="InterPro" id="IPR013131">
    <property type="entry name" value="Mannitol_DH_N"/>
</dbReference>
<dbReference type="Gene3D" id="3.40.50.720">
    <property type="entry name" value="NAD(P)-binding Rossmann-like Domain"/>
    <property type="match status" value="1"/>
</dbReference>
<protein>
    <submittedName>
        <fullName evidence="5">Mannitol dehydrogenase family protein</fullName>
    </submittedName>
</protein>
<evidence type="ECO:0000256" key="2">
    <source>
        <dbReference type="ARBA" id="ARBA00023027"/>
    </source>
</evidence>
<dbReference type="SUPFAM" id="SSF48179">
    <property type="entry name" value="6-phosphogluconate dehydrogenase C-terminal domain-like"/>
    <property type="match status" value="1"/>
</dbReference>
<dbReference type="Gene3D" id="1.10.1040.10">
    <property type="entry name" value="N-(1-d-carboxylethyl)-l-norvaline Dehydrogenase, domain 2"/>
    <property type="match status" value="1"/>
</dbReference>
<name>A0ABX0VUG7_9RHOB</name>
<dbReference type="InterPro" id="IPR013328">
    <property type="entry name" value="6PGD_dom2"/>
</dbReference>
<dbReference type="Proteomes" id="UP000709466">
    <property type="component" value="Unassembled WGS sequence"/>
</dbReference>
<reference evidence="5 6" key="1">
    <citation type="submission" date="2020-03" db="EMBL/GenBank/DDBJ databases">
        <title>Bacterial isolates of synthetic phycosphere.</title>
        <authorList>
            <person name="Fu H."/>
            <person name="Moran M.A."/>
        </authorList>
    </citation>
    <scope>NUCLEOTIDE SEQUENCE [LARGE SCALE GENOMIC DNA]</scope>
    <source>
        <strain evidence="5 6">HF1</strain>
    </source>
</reference>
<proteinExistence type="predicted"/>
<dbReference type="PANTHER" id="PTHR43362:SF1">
    <property type="entry name" value="MANNITOL DEHYDROGENASE 2-RELATED"/>
    <property type="match status" value="1"/>
</dbReference>
<comment type="caution">
    <text evidence="5">The sequence shown here is derived from an EMBL/GenBank/DDBJ whole genome shotgun (WGS) entry which is preliminary data.</text>
</comment>
<keyword evidence="1" id="KW-0560">Oxidoreductase</keyword>
<sequence>MRLTSLDQVPQSLRPAYDPSAHGVGIVHIGLGAFHKAHQAALTDLAIAASGGDWRILGVSLRSPKAADELAPQHGLYTLIERGTSTSARVIGSICGAICSAEDPALALDAMANPATKIVSITVTEKAYGLDRASGRCDRNHPAVAADLKSPHKPHGVLGMLVRALDTRRQAGISSFTVLCCDNLPDNGHLLRGATIDFANDIDPELAGWIAEKVAFPSTMVDRITPAATAKTLADAEALLGVADLAATETEPFYQWVIEDNFPLGRPDWEAAGVIFTDNVVAFEAMKLRMLNGSHSMLAYAGFHAGRTYVRDVMADTALAKLVRRHLDTAAATLPLIEGIDTADYADALIERFRNPEIAHQTFQIAMDGSEKLPQRIFSALADARSRGIDCRAFAFATAAWLRHISGSTHDCDPYELRDPRAAELSEMADGKSAVEIVAHMRKASFVSETAATDDAFWAEVTEILTAMLTEPMTTVIEAEAAR</sequence>
<evidence type="ECO:0000313" key="6">
    <source>
        <dbReference type="Proteomes" id="UP000709466"/>
    </source>
</evidence>
<dbReference type="EMBL" id="JAATOP010000001">
    <property type="protein sequence ID" value="NIY70817.1"/>
    <property type="molecule type" value="Genomic_DNA"/>
</dbReference>
<dbReference type="InterPro" id="IPR000669">
    <property type="entry name" value="Mannitol_DH"/>
</dbReference>
<dbReference type="RefSeq" id="WP_167635714.1">
    <property type="nucleotide sequence ID" value="NZ_JAATOP010000001.1"/>
</dbReference>
<keyword evidence="2" id="KW-0520">NAD</keyword>
<dbReference type="PRINTS" id="PR00084">
    <property type="entry name" value="MTLDHDRGNASE"/>
</dbReference>
<dbReference type="InterPro" id="IPR013118">
    <property type="entry name" value="Mannitol_DH_C"/>
</dbReference>
<accession>A0ABX0VUG7</accession>
<dbReference type="InterPro" id="IPR050988">
    <property type="entry name" value="Mannitol_DH/Oxidoreductase"/>
</dbReference>